<evidence type="ECO:0000313" key="1">
    <source>
        <dbReference type="EMBL" id="GAA3989161.1"/>
    </source>
</evidence>
<name>A0ABP7QWP7_9PSEU</name>
<reference evidence="2" key="1">
    <citation type="journal article" date="2019" name="Int. J. Syst. Evol. Microbiol.">
        <title>The Global Catalogue of Microorganisms (GCM) 10K type strain sequencing project: providing services to taxonomists for standard genome sequencing and annotation.</title>
        <authorList>
            <consortium name="The Broad Institute Genomics Platform"/>
            <consortium name="The Broad Institute Genome Sequencing Center for Infectious Disease"/>
            <person name="Wu L."/>
            <person name="Ma J."/>
        </authorList>
    </citation>
    <scope>NUCLEOTIDE SEQUENCE [LARGE SCALE GENOMIC DNA]</scope>
    <source>
        <strain evidence="2">JCM 17342</strain>
    </source>
</reference>
<keyword evidence="2" id="KW-1185">Reference proteome</keyword>
<comment type="caution">
    <text evidence="1">The sequence shown here is derived from an EMBL/GenBank/DDBJ whole genome shotgun (WGS) entry which is preliminary data.</text>
</comment>
<gene>
    <name evidence="1" type="ORF">GCM10022247_04590</name>
</gene>
<accession>A0ABP7QWP7</accession>
<dbReference type="Proteomes" id="UP001501747">
    <property type="component" value="Unassembled WGS sequence"/>
</dbReference>
<organism evidence="1 2">
    <name type="scientific">Allokutzneria multivorans</name>
    <dbReference type="NCBI Taxonomy" id="1142134"/>
    <lineage>
        <taxon>Bacteria</taxon>
        <taxon>Bacillati</taxon>
        <taxon>Actinomycetota</taxon>
        <taxon>Actinomycetes</taxon>
        <taxon>Pseudonocardiales</taxon>
        <taxon>Pseudonocardiaceae</taxon>
        <taxon>Allokutzneria</taxon>
    </lineage>
</organism>
<protein>
    <submittedName>
        <fullName evidence="1">Uncharacterized protein</fullName>
    </submittedName>
</protein>
<proteinExistence type="predicted"/>
<dbReference type="EMBL" id="BAABAL010000004">
    <property type="protein sequence ID" value="GAA3989161.1"/>
    <property type="molecule type" value="Genomic_DNA"/>
</dbReference>
<sequence length="66" mass="7353">MIQFADLPQDLRDQLAEALGFTPTPTADIAPLLRQHLQAMREATHDLLTQAKNLQSVTAGLRMRRG</sequence>
<evidence type="ECO:0000313" key="2">
    <source>
        <dbReference type="Proteomes" id="UP001501747"/>
    </source>
</evidence>
<dbReference type="RefSeq" id="WP_344870777.1">
    <property type="nucleotide sequence ID" value="NZ_BAABAL010000004.1"/>
</dbReference>